<sequence>MTSQEEPKIEGTLLSWRNLESDFQKEMNTQAKMGSNRKAHPLGASNGFISTCFLIEFDWELGDRHLPKQAILKMVECDRLQSQADNLGDVDDVFSDTEFTFLRRVSKEKDFQKAVPLPQFFCGRKFGLNGLNAGYVLIEYFENIHSRHIYHIIPESGVLQIIQILAKMGAFSLRNPKFVAEFDEKLLAETMADYAHPEKLHRFLDTLLVKFPEKKSEIETLRTQTKYFYNIDDYFKRMSSTSKVNMLTHGDLWPGNILWQKRRRTEESNGEFTVKAIVDWQLTHHGTPLEDLARFLPTALSGKEYKNNRDKYLLTYWQELQKEARGLQLPWDTFDELIKQYELVLPLVIIVYTPLFVEMIDHSTNGKNLSQKDLNVYYEKIRVTLDEAASCIRKWKL</sequence>
<proteinExistence type="predicted"/>
<dbReference type="PANTHER" id="PTHR23020">
    <property type="entry name" value="UNCHARACTERIZED NUCLEAR HORMONE RECEPTOR-RELATED"/>
    <property type="match status" value="1"/>
</dbReference>
<accession>A0AAF3ETV7</accession>
<feature type="domain" description="CHK kinase-like" evidence="1">
    <location>
        <begin position="135"/>
        <end position="326"/>
    </location>
</feature>
<dbReference type="InterPro" id="IPR052961">
    <property type="entry name" value="Oxido-Kinase-like_Enzymes"/>
</dbReference>
<reference evidence="3" key="1">
    <citation type="submission" date="2024-02" db="UniProtKB">
        <authorList>
            <consortium name="WormBaseParasite"/>
        </authorList>
    </citation>
    <scope>IDENTIFICATION</scope>
</reference>
<dbReference type="InterPro" id="IPR011009">
    <property type="entry name" value="Kinase-like_dom_sf"/>
</dbReference>
<protein>
    <submittedName>
        <fullName evidence="3">CHK kinase-like domain-containing protein</fullName>
    </submittedName>
</protein>
<name>A0AAF3ETV7_9BILA</name>
<dbReference type="Pfam" id="PF07914">
    <property type="entry name" value="DUF1679"/>
    <property type="match status" value="1"/>
</dbReference>
<evidence type="ECO:0000259" key="1">
    <source>
        <dbReference type="SMART" id="SM00587"/>
    </source>
</evidence>
<evidence type="ECO:0000313" key="2">
    <source>
        <dbReference type="Proteomes" id="UP000887575"/>
    </source>
</evidence>
<dbReference type="InterPro" id="IPR012877">
    <property type="entry name" value="Dhs-27"/>
</dbReference>
<dbReference type="SMART" id="SM00587">
    <property type="entry name" value="CHK"/>
    <property type="match status" value="1"/>
</dbReference>
<dbReference type="SUPFAM" id="SSF56112">
    <property type="entry name" value="Protein kinase-like (PK-like)"/>
    <property type="match status" value="1"/>
</dbReference>
<dbReference type="Proteomes" id="UP000887575">
    <property type="component" value="Unassembled WGS sequence"/>
</dbReference>
<organism evidence="2 3">
    <name type="scientific">Mesorhabditis belari</name>
    <dbReference type="NCBI Taxonomy" id="2138241"/>
    <lineage>
        <taxon>Eukaryota</taxon>
        <taxon>Metazoa</taxon>
        <taxon>Ecdysozoa</taxon>
        <taxon>Nematoda</taxon>
        <taxon>Chromadorea</taxon>
        <taxon>Rhabditida</taxon>
        <taxon>Rhabditina</taxon>
        <taxon>Rhabditomorpha</taxon>
        <taxon>Rhabditoidea</taxon>
        <taxon>Rhabditidae</taxon>
        <taxon>Mesorhabditinae</taxon>
        <taxon>Mesorhabditis</taxon>
    </lineage>
</organism>
<evidence type="ECO:0000313" key="3">
    <source>
        <dbReference type="WBParaSite" id="MBELARI_LOCUS17601"/>
    </source>
</evidence>
<keyword evidence="2" id="KW-1185">Reference proteome</keyword>
<dbReference type="Gene3D" id="3.90.1200.10">
    <property type="match status" value="1"/>
</dbReference>
<dbReference type="InterPro" id="IPR015897">
    <property type="entry name" value="CHK_kinase-like"/>
</dbReference>
<dbReference type="AlphaFoldDB" id="A0AAF3ETV7"/>
<dbReference type="WBParaSite" id="MBELARI_LOCUS17601">
    <property type="protein sequence ID" value="MBELARI_LOCUS17601"/>
    <property type="gene ID" value="MBELARI_LOCUS17601"/>
</dbReference>
<dbReference type="PANTHER" id="PTHR23020:SF8">
    <property type="entry name" value="CHK KINASE-LIKE DOMAIN-CONTAINING PROTEIN"/>
    <property type="match status" value="1"/>
</dbReference>